<sequence length="434" mass="47072">MEIHSTCDGMKRRDMLKVGALSLGGFTLANYMRMASAGQVESGRADRAIFIELNGGPSHIDTFDPKPNAPDTVRGTFKPIATNVPGIQISEHLPKLASCADKYAILRGVSHTLAAHQLGREYVNTGSKPIPSLDYPSYGAVLSKESPSQGDIPSQVAVPRSGHGPGFLGIRYAALETNATPQFGRPFSVRGISLAGGIGVDEVNRRQELLKKLDRRFAHLEKNDQLLEGLDKFGEQAYSMITSSRAREAFDISKEPESFAKQFGEESFGQSCLLALRLVESGVRLVNVQLGGWDTHQDNFTKLKENNLPKLDAGLSGLLIGLEQRGLLERTAVFVTGEFGRTPKINQRSAEGGRDHYPRCMFMLMAGGAVRGGQVIGESDDTASGPRHEAITPDDVAASFYHNLGIDPTLEYDSSTGRPITLVRNGTIIEKLFS</sequence>
<dbReference type="InterPro" id="IPR006311">
    <property type="entry name" value="TAT_signal"/>
</dbReference>
<dbReference type="InterPro" id="IPR017850">
    <property type="entry name" value="Alkaline_phosphatase_core_sf"/>
</dbReference>
<keyword evidence="2" id="KW-1185">Reference proteome</keyword>
<organism evidence="1 2">
    <name type="scientific">Novipirellula caenicola</name>
    <dbReference type="NCBI Taxonomy" id="1536901"/>
    <lineage>
        <taxon>Bacteria</taxon>
        <taxon>Pseudomonadati</taxon>
        <taxon>Planctomycetota</taxon>
        <taxon>Planctomycetia</taxon>
        <taxon>Pirellulales</taxon>
        <taxon>Pirellulaceae</taxon>
        <taxon>Novipirellula</taxon>
    </lineage>
</organism>
<evidence type="ECO:0000313" key="1">
    <source>
        <dbReference type="EMBL" id="GAA5506399.1"/>
    </source>
</evidence>
<dbReference type="SUPFAM" id="SSF53649">
    <property type="entry name" value="Alkaline phosphatase-like"/>
    <property type="match status" value="1"/>
</dbReference>
<proteinExistence type="predicted"/>
<dbReference type="InterPro" id="IPR010869">
    <property type="entry name" value="DUF1501"/>
</dbReference>
<name>A0ABP9VMJ2_9BACT</name>
<comment type="caution">
    <text evidence="1">The sequence shown here is derived from an EMBL/GenBank/DDBJ whole genome shotgun (WGS) entry which is preliminary data.</text>
</comment>
<dbReference type="PANTHER" id="PTHR43737">
    <property type="entry name" value="BLL7424 PROTEIN"/>
    <property type="match status" value="1"/>
</dbReference>
<dbReference type="EMBL" id="BAABRO010000003">
    <property type="protein sequence ID" value="GAA5506399.1"/>
    <property type="molecule type" value="Genomic_DNA"/>
</dbReference>
<reference evidence="1 2" key="1">
    <citation type="submission" date="2024-02" db="EMBL/GenBank/DDBJ databases">
        <title>Rhodopirellula caenicola NBRC 110016.</title>
        <authorList>
            <person name="Ichikawa N."/>
            <person name="Katano-Makiyama Y."/>
            <person name="Hidaka K."/>
        </authorList>
    </citation>
    <scope>NUCLEOTIDE SEQUENCE [LARGE SCALE GENOMIC DNA]</scope>
    <source>
        <strain evidence="1 2">NBRC 110016</strain>
    </source>
</reference>
<evidence type="ECO:0008006" key="3">
    <source>
        <dbReference type="Google" id="ProtNLM"/>
    </source>
</evidence>
<evidence type="ECO:0000313" key="2">
    <source>
        <dbReference type="Proteomes" id="UP001416858"/>
    </source>
</evidence>
<accession>A0ABP9VMJ2</accession>
<gene>
    <name evidence="1" type="ORF">Rcae01_01852</name>
</gene>
<dbReference type="RefSeq" id="WP_345683348.1">
    <property type="nucleotide sequence ID" value="NZ_BAABRO010000003.1"/>
</dbReference>
<protein>
    <recommendedName>
        <fullName evidence="3">Sulfatase</fullName>
    </recommendedName>
</protein>
<dbReference type="PROSITE" id="PS51318">
    <property type="entry name" value="TAT"/>
    <property type="match status" value="1"/>
</dbReference>
<dbReference type="Pfam" id="PF07394">
    <property type="entry name" value="DUF1501"/>
    <property type="match status" value="1"/>
</dbReference>
<dbReference type="Proteomes" id="UP001416858">
    <property type="component" value="Unassembled WGS sequence"/>
</dbReference>
<dbReference type="PANTHER" id="PTHR43737:SF1">
    <property type="entry name" value="DUF1501 DOMAIN-CONTAINING PROTEIN"/>
    <property type="match status" value="1"/>
</dbReference>